<reference evidence="3" key="1">
    <citation type="journal article" date="2014" name="Proc. Natl. Acad. Sci. U.S.A.">
        <title>Extensive sampling of basidiomycete genomes demonstrates inadequacy of the white-rot/brown-rot paradigm for wood decay fungi.</title>
        <authorList>
            <person name="Riley R."/>
            <person name="Salamov A.A."/>
            <person name="Brown D.W."/>
            <person name="Nagy L.G."/>
            <person name="Floudas D."/>
            <person name="Held B.W."/>
            <person name="Levasseur A."/>
            <person name="Lombard V."/>
            <person name="Morin E."/>
            <person name="Otillar R."/>
            <person name="Lindquist E.A."/>
            <person name="Sun H."/>
            <person name="LaButti K.M."/>
            <person name="Schmutz J."/>
            <person name="Jabbour D."/>
            <person name="Luo H."/>
            <person name="Baker S.E."/>
            <person name="Pisabarro A.G."/>
            <person name="Walton J.D."/>
            <person name="Blanchette R.A."/>
            <person name="Henrissat B."/>
            <person name="Martin F."/>
            <person name="Cullen D."/>
            <person name="Hibbett D.S."/>
            <person name="Grigoriev I.V."/>
        </authorList>
    </citation>
    <scope>NUCLEOTIDE SEQUENCE [LARGE SCALE GENOMIC DNA]</scope>
    <source>
        <strain evidence="3">MUCL 33604</strain>
    </source>
</reference>
<feature type="region of interest" description="Disordered" evidence="1">
    <location>
        <begin position="190"/>
        <end position="239"/>
    </location>
</feature>
<dbReference type="InParanoid" id="A0A067PP33"/>
<dbReference type="AlphaFoldDB" id="A0A067PP33"/>
<keyword evidence="3" id="KW-1185">Reference proteome</keyword>
<proteinExistence type="predicted"/>
<feature type="region of interest" description="Disordered" evidence="1">
    <location>
        <begin position="151"/>
        <end position="171"/>
    </location>
</feature>
<name>A0A067PP33_9AGAM</name>
<organism evidence="2 3">
    <name type="scientific">Jaapia argillacea MUCL 33604</name>
    <dbReference type="NCBI Taxonomy" id="933084"/>
    <lineage>
        <taxon>Eukaryota</taxon>
        <taxon>Fungi</taxon>
        <taxon>Dikarya</taxon>
        <taxon>Basidiomycota</taxon>
        <taxon>Agaricomycotina</taxon>
        <taxon>Agaricomycetes</taxon>
        <taxon>Agaricomycetidae</taxon>
        <taxon>Jaapiales</taxon>
        <taxon>Jaapiaceae</taxon>
        <taxon>Jaapia</taxon>
    </lineage>
</organism>
<accession>A0A067PP33</accession>
<evidence type="ECO:0000256" key="1">
    <source>
        <dbReference type="SAM" id="MobiDB-lite"/>
    </source>
</evidence>
<feature type="region of interest" description="Disordered" evidence="1">
    <location>
        <begin position="360"/>
        <end position="449"/>
    </location>
</feature>
<evidence type="ECO:0000313" key="2">
    <source>
        <dbReference type="EMBL" id="KDQ52091.1"/>
    </source>
</evidence>
<dbReference type="Proteomes" id="UP000027265">
    <property type="component" value="Unassembled WGS sequence"/>
</dbReference>
<gene>
    <name evidence="2" type="ORF">JAAARDRAFT_198516</name>
</gene>
<dbReference type="EMBL" id="KL197742">
    <property type="protein sequence ID" value="KDQ52091.1"/>
    <property type="molecule type" value="Genomic_DNA"/>
</dbReference>
<sequence length="602" mass="64973">MSSTNQTQHSDEYVQAAKDTMCPFAQGMYMFSYRLGQLHAAIPNTSLRDLDMWARDFVAAFSSAGNVATQFPDLYPQPQCSCLAQHLLILMDCCAQAKCNFVGEDLAQLNPQDPLVNPAMCDDRLPDWVHTLQQLDQYWLGESAPGPSINPVALGAESIPESEGSHSANLDRSASPAWILAQLKGKMKTVNNGAHEPSPDTKMDVDDAPSEPAPSKKRPAPTPDAPKVPKRAKLKDQPAAVPLHSSQVKGYPAEATKSLAMMYVQSCNPCLNSKAICAQYKPNSSCFFCSLKHLACDHRANNGLELMPNPHYDPSTPCIKIVCTAPPGPLTIIGSAPAPEAGGAPGVFYGPSSCTFEGNAPGMLKKGSKTAKPDPVPSKPRPRCKNNSPAPPKPTRAPRKSVAPPKPQDHESEPESEDESDNLPPKEVTKPVTKPKSKIAPPSGGWTTNKVTVTGQVKAYDNPNVTAGTSVGVLTMPMRFPLVIPYADRLAQDESSGERAGPLRRPEKVSQAMEDAIQRAVDMALQHQHRTVIVPLKDDVWNLRGAISGLEKSVKSIQDDVSKLRTSSATTTEILQLDGKLDESVRELQERLDAVHPQGCRG</sequence>
<evidence type="ECO:0000313" key="3">
    <source>
        <dbReference type="Proteomes" id="UP000027265"/>
    </source>
</evidence>
<protein>
    <submittedName>
        <fullName evidence="2">Uncharacterized protein</fullName>
    </submittedName>
</protein>
<dbReference type="HOGENOM" id="CLU_031305_0_0_1"/>